<feature type="transmembrane region" description="Helical" evidence="1">
    <location>
        <begin position="504"/>
        <end position="524"/>
    </location>
</feature>
<keyword evidence="1" id="KW-0812">Transmembrane</keyword>
<feature type="transmembrane region" description="Helical" evidence="1">
    <location>
        <begin position="6"/>
        <end position="26"/>
    </location>
</feature>
<dbReference type="Pfam" id="PF10060">
    <property type="entry name" value="DUF2298"/>
    <property type="match status" value="1"/>
</dbReference>
<feature type="transmembrane region" description="Helical" evidence="1">
    <location>
        <begin position="334"/>
        <end position="352"/>
    </location>
</feature>
<keyword evidence="1" id="KW-1133">Transmembrane helix</keyword>
<feature type="transmembrane region" description="Helical" evidence="1">
    <location>
        <begin position="288"/>
        <end position="314"/>
    </location>
</feature>
<reference evidence="2" key="1">
    <citation type="submission" date="2022-01" db="EMBL/GenBank/DDBJ databases">
        <title>Complete genome of Methanomicrobium antiquum DSM 21220.</title>
        <authorList>
            <person name="Chen S.-C."/>
            <person name="You Y.-T."/>
            <person name="Zhou Y.-Z."/>
            <person name="Lai M.-C."/>
        </authorList>
    </citation>
    <scope>NUCLEOTIDE SEQUENCE</scope>
    <source>
        <strain evidence="2">DSM 21220</strain>
    </source>
</reference>
<feature type="transmembrane region" description="Helical" evidence="1">
    <location>
        <begin position="202"/>
        <end position="220"/>
    </location>
</feature>
<proteinExistence type="predicted"/>
<gene>
    <name evidence="2" type="ORF">L1994_09320</name>
</gene>
<dbReference type="AlphaFoldDB" id="A0AAF0FKT4"/>
<keyword evidence="1" id="KW-0472">Membrane</keyword>
<accession>A0AAF0FKT4</accession>
<feature type="transmembrane region" description="Helical" evidence="1">
    <location>
        <begin position="88"/>
        <end position="109"/>
    </location>
</feature>
<dbReference type="InterPro" id="IPR018746">
    <property type="entry name" value="DUF2298"/>
</dbReference>
<dbReference type="KEGG" id="manq:L1994_09320"/>
<dbReference type="Proteomes" id="UP001218895">
    <property type="component" value="Chromosome"/>
</dbReference>
<feature type="transmembrane region" description="Helical" evidence="1">
    <location>
        <begin position="58"/>
        <end position="76"/>
    </location>
</feature>
<feature type="transmembrane region" description="Helical" evidence="1">
    <location>
        <begin position="401"/>
        <end position="427"/>
    </location>
</feature>
<feature type="transmembrane region" description="Helical" evidence="1">
    <location>
        <begin position="258"/>
        <end position="276"/>
    </location>
</feature>
<dbReference type="NCBIfam" id="TIGR03662">
    <property type="entry name" value="Chlor_Arch_YYY"/>
    <property type="match status" value="1"/>
</dbReference>
<feature type="transmembrane region" description="Helical" evidence="1">
    <location>
        <begin position="473"/>
        <end position="492"/>
    </location>
</feature>
<dbReference type="GeneID" id="79950596"/>
<feature type="transmembrane region" description="Helical" evidence="1">
    <location>
        <begin position="436"/>
        <end position="453"/>
    </location>
</feature>
<keyword evidence="3" id="KW-1185">Reference proteome</keyword>
<organism evidence="2 3">
    <name type="scientific">Methanomicrobium antiquum</name>
    <dbReference type="NCBI Taxonomy" id="487686"/>
    <lineage>
        <taxon>Archaea</taxon>
        <taxon>Methanobacteriati</taxon>
        <taxon>Methanobacteriota</taxon>
        <taxon>Stenosarchaea group</taxon>
        <taxon>Methanomicrobia</taxon>
        <taxon>Methanomicrobiales</taxon>
        <taxon>Methanomicrobiaceae</taxon>
        <taxon>Methanomicrobium</taxon>
    </lineage>
</organism>
<dbReference type="EMBL" id="CP091092">
    <property type="protein sequence ID" value="WFN36333.1"/>
    <property type="molecule type" value="Genomic_DNA"/>
</dbReference>
<feature type="transmembrane region" description="Helical" evidence="1">
    <location>
        <begin position="33"/>
        <end position="52"/>
    </location>
</feature>
<dbReference type="PANTHER" id="PTHR10790:SF51">
    <property type="entry name" value="TETRATRICOPEPTIDE REPEAT PROTEIN"/>
    <property type="match status" value="1"/>
</dbReference>
<evidence type="ECO:0000313" key="2">
    <source>
        <dbReference type="EMBL" id="WFN36333.1"/>
    </source>
</evidence>
<name>A0AAF0FKT4_9EURY</name>
<evidence type="ECO:0000256" key="1">
    <source>
        <dbReference type="SAM" id="Phobius"/>
    </source>
</evidence>
<evidence type="ECO:0000313" key="3">
    <source>
        <dbReference type="Proteomes" id="UP001218895"/>
    </source>
</evidence>
<protein>
    <submittedName>
        <fullName evidence="2">DUF2298 domain-containing protein</fullName>
    </submittedName>
</protein>
<feature type="transmembrane region" description="Helical" evidence="1">
    <location>
        <begin position="176"/>
        <end position="197"/>
    </location>
</feature>
<dbReference type="RefSeq" id="WP_278099171.1">
    <property type="nucleotide sequence ID" value="NZ_CP091092.1"/>
</dbReference>
<feature type="transmembrane region" description="Helical" evidence="1">
    <location>
        <begin position="373"/>
        <end position="395"/>
    </location>
</feature>
<sequence>MESEIITVILWLTFIKFSQMTIYPHLKPAFGNLSYGLSYPAGMLLFTLISWYLGFMNLPFQLLFVPFFFSGVYAIWKKMYNLCEIKSLLKWDIIFFGVFLITLIFRIKFDNLAITQIPEQYMNAAFIGSIMNQPVVTPVDPWFAGESLTIYYYLGHWMMGVLGGLTGGIHTVVFNLTLPTVFGLFAVSAYAIGNLVLKRHQWLPLLIMIIPNAAALWYITQIGKLGVAGVASNIINTANGVNPTPFYKVLIGAPHGMVFSWFNQIFFLCLITIMLLNWKKMEKKGRYILLFFLSLSLGTMPCMHAWDVFVYAPVYLLTCFIVWYTAENHDFSKIFPFILVPVLSILLYIPFLSSMLSGNSAVSGIAISIPTGFIEFLGVYLFIIAIIIIHGFSALKKYPVLMIIPVIFGLLGYSVAGILLFCILLLIGKKNVLPETLFGIIGLGILFVIEFIYINDGIQGVIATQYNTTVKFGVIACIMLLISVIIITGRWLENYFFQIKEKHVFAVLAVIFILFVIFPVNISVGETFGYPNNNSLDGKNWMQKYYHSDYEGISYLLENAKPDDVIVEAPGDDKSYLGRVSVMTGLSTILGRVSHENHWRNGDNQILERQKDIQLIYEDPTKTIEIMNKYNADYLFVGDSELKKYNVSLPSSGISEVFKADSVTIYKPDIQKI</sequence>
<dbReference type="PANTHER" id="PTHR10790">
    <property type="entry name" value="TPR-DOMAIN CONTAINING PROTEIN"/>
    <property type="match status" value="1"/>
</dbReference>